<keyword evidence="4 10" id="KW-0328">Glycosyltransferase</keyword>
<evidence type="ECO:0000256" key="7">
    <source>
        <dbReference type="ARBA" id="ARBA00022824"/>
    </source>
</evidence>
<dbReference type="PANTHER" id="PTHR12413">
    <property type="entry name" value="DOLICHYL GLYCOSYLTRANSFERASE"/>
    <property type="match status" value="1"/>
</dbReference>
<evidence type="ECO:0000256" key="1">
    <source>
        <dbReference type="ARBA" id="ARBA00004477"/>
    </source>
</evidence>
<keyword evidence="8 10" id="KW-1133">Transmembrane helix</keyword>
<evidence type="ECO:0000256" key="10">
    <source>
        <dbReference type="RuleBase" id="RU363110"/>
    </source>
</evidence>
<reference evidence="12 13" key="2">
    <citation type="submission" date="2023-11" db="UniProtKB">
        <authorList>
            <consortium name="WormBaseParasite"/>
        </authorList>
    </citation>
    <scope>IDENTIFICATION</scope>
</reference>
<dbReference type="EC" id="2.4.1.-" evidence="10"/>
<dbReference type="GO" id="GO:0005789">
    <property type="term" value="C:endoplasmic reticulum membrane"/>
    <property type="evidence" value="ECO:0007669"/>
    <property type="project" value="UniProtKB-SubCell"/>
</dbReference>
<evidence type="ECO:0000256" key="3">
    <source>
        <dbReference type="ARBA" id="ARBA00008715"/>
    </source>
</evidence>
<feature type="transmembrane region" description="Helical" evidence="10">
    <location>
        <begin position="153"/>
        <end position="172"/>
    </location>
</feature>
<feature type="transmembrane region" description="Helical" evidence="10">
    <location>
        <begin position="452"/>
        <end position="474"/>
    </location>
</feature>
<dbReference type="PANTHER" id="PTHR12413:SF1">
    <property type="entry name" value="DOLICHYL PYROPHOSPHATE MAN9GLCNAC2 ALPHA-1,3-GLUCOSYLTRANSFERASE"/>
    <property type="match status" value="1"/>
</dbReference>
<evidence type="ECO:0000256" key="6">
    <source>
        <dbReference type="ARBA" id="ARBA00022692"/>
    </source>
</evidence>
<proteinExistence type="inferred from homology"/>
<evidence type="ECO:0000313" key="13">
    <source>
        <dbReference type="WBParaSite" id="SRDH1_48880.2"/>
    </source>
</evidence>
<organism evidence="11 12">
    <name type="scientific">Schistosoma rodhaini</name>
    <dbReference type="NCBI Taxonomy" id="6188"/>
    <lineage>
        <taxon>Eukaryota</taxon>
        <taxon>Metazoa</taxon>
        <taxon>Spiralia</taxon>
        <taxon>Lophotrochozoa</taxon>
        <taxon>Platyhelminthes</taxon>
        <taxon>Trematoda</taxon>
        <taxon>Digenea</taxon>
        <taxon>Strigeidida</taxon>
        <taxon>Schistosomatoidea</taxon>
        <taxon>Schistosomatidae</taxon>
        <taxon>Schistosoma</taxon>
    </lineage>
</organism>
<evidence type="ECO:0000256" key="8">
    <source>
        <dbReference type="ARBA" id="ARBA00022989"/>
    </source>
</evidence>
<dbReference type="GO" id="GO:0042281">
    <property type="term" value="F:dolichyl pyrophosphate Man9GlcNAc2 alpha-1,3-glucosyltransferase activity"/>
    <property type="evidence" value="ECO:0007669"/>
    <property type="project" value="TreeGrafter"/>
</dbReference>
<dbReference type="InterPro" id="IPR004856">
    <property type="entry name" value="Glyco_trans_ALG6/ALG8"/>
</dbReference>
<keyword evidence="6 10" id="KW-0812">Transmembrane</keyword>
<evidence type="ECO:0000313" key="12">
    <source>
        <dbReference type="WBParaSite" id="SRDH1_48880.1"/>
    </source>
</evidence>
<dbReference type="Pfam" id="PF03155">
    <property type="entry name" value="Alg6_Alg8"/>
    <property type="match status" value="1"/>
</dbReference>
<protein>
    <recommendedName>
        <fullName evidence="10">Alpha-1,3-glucosyltransferase</fullName>
        <ecNumber evidence="10">2.4.1.-</ecNumber>
    </recommendedName>
</protein>
<reference evidence="11" key="1">
    <citation type="submission" date="2022-06" db="EMBL/GenBank/DDBJ databases">
        <authorList>
            <person name="Berger JAMES D."/>
            <person name="Berger JAMES D."/>
        </authorList>
    </citation>
    <scope>NUCLEOTIDE SEQUENCE [LARGE SCALE GENOMIC DNA]</scope>
</reference>
<feature type="transmembrane region" description="Helical" evidence="10">
    <location>
        <begin position="319"/>
        <end position="339"/>
    </location>
</feature>
<evidence type="ECO:0000256" key="5">
    <source>
        <dbReference type="ARBA" id="ARBA00022679"/>
    </source>
</evidence>
<name>A0A183QHR5_9TREM</name>
<dbReference type="WBParaSite" id="SRDH1_48880.1">
    <property type="protein sequence ID" value="SRDH1_48880.1"/>
    <property type="gene ID" value="SRDH1_48880"/>
</dbReference>
<feature type="transmembrane region" description="Helical" evidence="10">
    <location>
        <begin position="119"/>
        <end position="141"/>
    </location>
</feature>
<keyword evidence="9 10" id="KW-0472">Membrane</keyword>
<evidence type="ECO:0000256" key="4">
    <source>
        <dbReference type="ARBA" id="ARBA00022676"/>
    </source>
</evidence>
<feature type="transmembrane region" description="Helical" evidence="10">
    <location>
        <begin position="184"/>
        <end position="211"/>
    </location>
</feature>
<sequence>MVNANIDNLVKICLPIFIGIALRSSTSLHSYSGENKPPIYGDYEAQRHWMEITVNLPFTEWYMNSTHNDLNYWGLDYPPLTAYHSWLMGKLASKIDRDWVQLYTSRGFESKEHKLFMRYTVLVADLMFFIPSILLYFFYVLPSIMNKGNKSQQIGGFYSACLTLTYPGLILIDHGHFQYNCISLGLYLSGINFLLLEWDMLGSILFCLAIGYKQMELYHALPIFFYLLSRCIYKKSVYGGLTHLAKLSFVVFLTMFLIFAPFVLTTDLSLLFQVVRRLFPFDRGIYEDKVSNFWCATSPLVKWRSPLSMSSLTLSSTKLVWVSAQLVLITCLPSCLVLLKKSKKQKFLVSLALCALNFYLFSFQVHEKSILLVSIPTLCLLPFYPISSFLFSLCSTLSMWPLLKKDGLQLASLCLTCIHTILGCFIILKSNNGDKHVTEKKKLQNSATSNNVTISLILLILIGYSSLIIGDLLITPPVAYPDLFPLLSSIYSFTLFFLFMLYWQLELIFM</sequence>
<evidence type="ECO:0000256" key="2">
    <source>
        <dbReference type="ARBA" id="ARBA00004922"/>
    </source>
</evidence>
<comment type="pathway">
    <text evidence="2 10">Protein modification; protein glycosylation.</text>
</comment>
<feature type="transmembrane region" description="Helical" evidence="10">
    <location>
        <begin position="410"/>
        <end position="428"/>
    </location>
</feature>
<accession>A0A183QHR5</accession>
<keyword evidence="5 10" id="KW-0808">Transferase</keyword>
<comment type="similarity">
    <text evidence="3 10">Belongs to the ALG6/ALG8 glucosyltransferase family.</text>
</comment>
<comment type="subcellular location">
    <subcellularLocation>
        <location evidence="1 10">Endoplasmic reticulum membrane</location>
        <topology evidence="1 10">Multi-pass membrane protein</topology>
    </subcellularLocation>
</comment>
<keyword evidence="7 10" id="KW-0256">Endoplasmic reticulum</keyword>
<feature type="transmembrane region" description="Helical" evidence="10">
    <location>
        <begin position="486"/>
        <end position="505"/>
    </location>
</feature>
<dbReference type="WBParaSite" id="SRDH1_48880.2">
    <property type="protein sequence ID" value="SRDH1_48880.2"/>
    <property type="gene ID" value="SRDH1_48880"/>
</dbReference>
<feature type="transmembrane region" description="Helical" evidence="10">
    <location>
        <begin position="245"/>
        <end position="264"/>
    </location>
</feature>
<keyword evidence="11" id="KW-1185">Reference proteome</keyword>
<dbReference type="AlphaFoldDB" id="A0A183QHR5"/>
<evidence type="ECO:0000313" key="11">
    <source>
        <dbReference type="Proteomes" id="UP000050792"/>
    </source>
</evidence>
<evidence type="ECO:0000256" key="9">
    <source>
        <dbReference type="ARBA" id="ARBA00023136"/>
    </source>
</evidence>
<dbReference type="Proteomes" id="UP000050792">
    <property type="component" value="Unassembled WGS sequence"/>
</dbReference>